<feature type="compositionally biased region" description="Polar residues" evidence="1">
    <location>
        <begin position="280"/>
        <end position="294"/>
    </location>
</feature>
<dbReference type="EMBL" id="OV651813">
    <property type="protein sequence ID" value="CAH1099372.1"/>
    <property type="molecule type" value="Genomic_DNA"/>
</dbReference>
<sequence length="294" mass="34078">MENSHLIIKRSRLRIKKEDDICLIREVAGHNPFLNSKLWTKVKENVNLLCEKNFLLKTLKDHVDLLIKLWLKKTKILKDKSEIEEAFSEKIQLCQNIQNYMIQFRLKGEMTAKKKPAIHPGKIERNKWTYALNVLNKNAITIPTMNSFFNEDDSNMPSTSEDVSPHNKLNWYRKLEDYVVKLDKYAEGKVKLLDILNTHGELINKKQLIDNLVNELKIPKVSNLTFVKTVNAQSFIDLTLNEPMYSNEKSNECTNGNQDSVLETTKSDINENARAEDKGQSSFLVNSQQIQELD</sequence>
<evidence type="ECO:0000313" key="2">
    <source>
        <dbReference type="EMBL" id="CAH1099372.1"/>
    </source>
</evidence>
<feature type="region of interest" description="Disordered" evidence="1">
    <location>
        <begin position="272"/>
        <end position="294"/>
    </location>
</feature>
<organism evidence="2 3">
    <name type="scientific">Psylliodes chrysocephalus</name>
    <dbReference type="NCBI Taxonomy" id="3402493"/>
    <lineage>
        <taxon>Eukaryota</taxon>
        <taxon>Metazoa</taxon>
        <taxon>Ecdysozoa</taxon>
        <taxon>Arthropoda</taxon>
        <taxon>Hexapoda</taxon>
        <taxon>Insecta</taxon>
        <taxon>Pterygota</taxon>
        <taxon>Neoptera</taxon>
        <taxon>Endopterygota</taxon>
        <taxon>Coleoptera</taxon>
        <taxon>Polyphaga</taxon>
        <taxon>Cucujiformia</taxon>
        <taxon>Chrysomeloidea</taxon>
        <taxon>Chrysomelidae</taxon>
        <taxon>Galerucinae</taxon>
        <taxon>Alticini</taxon>
        <taxon>Psylliodes</taxon>
    </lineage>
</organism>
<reference evidence="2" key="1">
    <citation type="submission" date="2022-01" db="EMBL/GenBank/DDBJ databases">
        <authorList>
            <person name="King R."/>
        </authorList>
    </citation>
    <scope>NUCLEOTIDE SEQUENCE</scope>
</reference>
<protein>
    <submittedName>
        <fullName evidence="2">Uncharacterized protein</fullName>
    </submittedName>
</protein>
<gene>
    <name evidence="2" type="ORF">PSYICH_LOCUS97</name>
</gene>
<evidence type="ECO:0000256" key="1">
    <source>
        <dbReference type="SAM" id="MobiDB-lite"/>
    </source>
</evidence>
<dbReference type="OrthoDB" id="72637at2759"/>
<dbReference type="Proteomes" id="UP001153636">
    <property type="component" value="Chromosome 1"/>
</dbReference>
<name>A0A9P0C9B7_9CUCU</name>
<proteinExistence type="predicted"/>
<keyword evidence="3" id="KW-1185">Reference proteome</keyword>
<dbReference type="AlphaFoldDB" id="A0A9P0C9B7"/>
<accession>A0A9P0C9B7</accession>
<evidence type="ECO:0000313" key="3">
    <source>
        <dbReference type="Proteomes" id="UP001153636"/>
    </source>
</evidence>